<evidence type="ECO:0000256" key="6">
    <source>
        <dbReference type="ARBA" id="ARBA00034617"/>
    </source>
</evidence>
<evidence type="ECO:0000259" key="9">
    <source>
        <dbReference type="PROSITE" id="PS51192"/>
    </source>
</evidence>
<feature type="region of interest" description="Disordered" evidence="8">
    <location>
        <begin position="78"/>
        <end position="159"/>
    </location>
</feature>
<dbReference type="PANTHER" id="PTHR13710:SF105">
    <property type="entry name" value="ATP-DEPENDENT DNA HELICASE Q1"/>
    <property type="match status" value="1"/>
</dbReference>
<proteinExistence type="inferred from homology"/>
<feature type="compositionally biased region" description="Low complexity" evidence="8">
    <location>
        <begin position="84"/>
        <end position="97"/>
    </location>
</feature>
<comment type="catalytic activity">
    <reaction evidence="6">
        <text>Couples ATP hydrolysis with the unwinding of duplex DNA by translocating in the 3'-5' direction.</text>
        <dbReference type="EC" id="5.6.2.4"/>
    </reaction>
</comment>
<evidence type="ECO:0000256" key="7">
    <source>
        <dbReference type="ARBA" id="ARBA00034808"/>
    </source>
</evidence>
<feature type="compositionally biased region" description="Basic and acidic residues" evidence="8">
    <location>
        <begin position="1051"/>
        <end position="1063"/>
    </location>
</feature>
<dbReference type="GO" id="GO:0043138">
    <property type="term" value="F:3'-5' DNA helicase activity"/>
    <property type="evidence" value="ECO:0007669"/>
    <property type="project" value="UniProtKB-EC"/>
</dbReference>
<dbReference type="PANTHER" id="PTHR13710">
    <property type="entry name" value="DNA HELICASE RECQ FAMILY MEMBER"/>
    <property type="match status" value="1"/>
</dbReference>
<comment type="similarity">
    <text evidence="1">Belongs to the helicase family. RecQ subfamily.</text>
</comment>
<evidence type="ECO:0000256" key="1">
    <source>
        <dbReference type="ARBA" id="ARBA00005446"/>
    </source>
</evidence>
<feature type="compositionally biased region" description="Low complexity" evidence="8">
    <location>
        <begin position="303"/>
        <end position="323"/>
    </location>
</feature>
<dbReference type="InterPro" id="IPR011545">
    <property type="entry name" value="DEAD/DEAH_box_helicase_dom"/>
</dbReference>
<name>A0A284QTA6_ARMOS</name>
<evidence type="ECO:0000313" key="11">
    <source>
        <dbReference type="EMBL" id="SJK99718.1"/>
    </source>
</evidence>
<dbReference type="EC" id="5.6.2.4" evidence="7"/>
<feature type="domain" description="Helicase ATP-binding" evidence="9">
    <location>
        <begin position="494"/>
        <end position="680"/>
    </location>
</feature>
<dbReference type="GO" id="GO:0003677">
    <property type="term" value="F:DNA binding"/>
    <property type="evidence" value="ECO:0007669"/>
    <property type="project" value="UniProtKB-KW"/>
</dbReference>
<dbReference type="InterPro" id="IPR027417">
    <property type="entry name" value="P-loop_NTPase"/>
</dbReference>
<dbReference type="GO" id="GO:0009378">
    <property type="term" value="F:four-way junction helicase activity"/>
    <property type="evidence" value="ECO:0007669"/>
    <property type="project" value="TreeGrafter"/>
</dbReference>
<reference evidence="12" key="1">
    <citation type="journal article" date="2017" name="Nat. Ecol. Evol.">
        <title>Genome expansion and lineage-specific genetic innovations in the forest pathogenic fungi Armillaria.</title>
        <authorList>
            <person name="Sipos G."/>
            <person name="Prasanna A.N."/>
            <person name="Walter M.C."/>
            <person name="O'Connor E."/>
            <person name="Balint B."/>
            <person name="Krizsan K."/>
            <person name="Kiss B."/>
            <person name="Hess J."/>
            <person name="Varga T."/>
            <person name="Slot J."/>
            <person name="Riley R."/>
            <person name="Boka B."/>
            <person name="Rigling D."/>
            <person name="Barry K."/>
            <person name="Lee J."/>
            <person name="Mihaltcheva S."/>
            <person name="LaButti K."/>
            <person name="Lipzen A."/>
            <person name="Waldron R."/>
            <person name="Moloney N.M."/>
            <person name="Sperisen C."/>
            <person name="Kredics L."/>
            <person name="Vagvoelgyi C."/>
            <person name="Patrignani A."/>
            <person name="Fitzpatrick D."/>
            <person name="Nagy I."/>
            <person name="Doyle S."/>
            <person name="Anderson J.B."/>
            <person name="Grigoriev I.V."/>
            <person name="Gueldener U."/>
            <person name="Muensterkoetter M."/>
            <person name="Nagy L.G."/>
        </authorList>
    </citation>
    <scope>NUCLEOTIDE SEQUENCE [LARGE SCALE GENOMIC DNA]</scope>
    <source>
        <strain evidence="12">C18/9</strain>
    </source>
</reference>
<keyword evidence="2" id="KW-0547">Nucleotide-binding</keyword>
<dbReference type="EMBL" id="FUEG01000002">
    <property type="protein sequence ID" value="SJK99718.1"/>
    <property type="molecule type" value="Genomic_DNA"/>
</dbReference>
<evidence type="ECO:0000256" key="2">
    <source>
        <dbReference type="ARBA" id="ARBA00022741"/>
    </source>
</evidence>
<dbReference type="Gene3D" id="3.40.50.300">
    <property type="entry name" value="P-loop containing nucleotide triphosphate hydrolases"/>
    <property type="match status" value="2"/>
</dbReference>
<feature type="region of interest" description="Disordered" evidence="8">
    <location>
        <begin position="268"/>
        <end position="364"/>
    </location>
</feature>
<evidence type="ECO:0000256" key="8">
    <source>
        <dbReference type="SAM" id="MobiDB-lite"/>
    </source>
</evidence>
<keyword evidence="5" id="KW-0413">Isomerase</keyword>
<evidence type="ECO:0000256" key="5">
    <source>
        <dbReference type="ARBA" id="ARBA00023235"/>
    </source>
</evidence>
<evidence type="ECO:0000313" key="12">
    <source>
        <dbReference type="Proteomes" id="UP000219338"/>
    </source>
</evidence>
<dbReference type="SUPFAM" id="SSF52540">
    <property type="entry name" value="P-loop containing nucleoside triphosphate hydrolases"/>
    <property type="match status" value="1"/>
</dbReference>
<accession>A0A284QTA6</accession>
<dbReference type="InterPro" id="IPR014001">
    <property type="entry name" value="Helicase_ATP-bd"/>
</dbReference>
<dbReference type="PROSITE" id="PS51194">
    <property type="entry name" value="HELICASE_CTER"/>
    <property type="match status" value="1"/>
</dbReference>
<feature type="compositionally biased region" description="Polar residues" evidence="8">
    <location>
        <begin position="131"/>
        <end position="156"/>
    </location>
</feature>
<protein>
    <recommendedName>
        <fullName evidence="7">DNA 3'-5' helicase</fullName>
        <ecNumber evidence="7">5.6.2.4</ecNumber>
    </recommendedName>
</protein>
<evidence type="ECO:0000256" key="3">
    <source>
        <dbReference type="ARBA" id="ARBA00022840"/>
    </source>
</evidence>
<dbReference type="AlphaFoldDB" id="A0A284QTA6"/>
<gene>
    <name evidence="11" type="ORF">ARMOST_03029</name>
</gene>
<dbReference type="GO" id="GO:0005737">
    <property type="term" value="C:cytoplasm"/>
    <property type="evidence" value="ECO:0007669"/>
    <property type="project" value="TreeGrafter"/>
</dbReference>
<dbReference type="SMART" id="SM00490">
    <property type="entry name" value="HELICc"/>
    <property type="match status" value="1"/>
</dbReference>
<dbReference type="SMART" id="SM00487">
    <property type="entry name" value="DEXDc"/>
    <property type="match status" value="1"/>
</dbReference>
<evidence type="ECO:0000256" key="4">
    <source>
        <dbReference type="ARBA" id="ARBA00023125"/>
    </source>
</evidence>
<sequence>MRRLQEISLRHLPDISGSTFALEDTSFQIPVLNEDGEDLLNDVDNDFFRGIDARSSLATPAAARRHVHDDLTVSQLTPRRLNVSPSPLLRPDSPSISKATFPATPRLRSDSPSKATPKTCFDPRAARRATTDTPSRQSDSRPASTSYESAVSSTPVKTHISRTAEDPFTPRRFENLQAEVATLTSMKFRDDLASTKPRDAPAISLLNPVDDNVSVTDESFDTGGAAGRLLMYGSTLAGFENVAPTSSIPPRQERLTVSKHSPQKNVIVTREVFPIRSAAKRPASTTDDRPPKREKKAKPKAKPPIITKPTSSRSKASTSSSKPRPQPPPSRQPTPTTASLGPSRSRSASARSQNELSLAAEASGTSKSSPVTALQFSLEKAMIEIYTWLPPGLNTYRIDATRFNCVFTAMNYRNPDTDIPYAVNILRNHVPDQDLLGVAEFFLTDADGLLCSLPDAFWTSLTPTQHCIALRASLLSYLVSNGRIIPRQFQLEATIAMMELRDSLIDVGTGYGKTLCMVLPQLLDPEGISINISPLKRLQTVQAADFLTWGIRALCINEDTPDDSKLWNSIRNGDFKFLIVSPEQFQAIEGKYPRLARMLRETKPPPLIQSIKRVFIDEAHNIHTAGLDLHGIPAFRPAYARLGALRIKLSSSVPFQALSGTQPPHIKETIVSSLGLKRSNLLSIKLSSNRSNIIYATRPVTGSRNDFRNLAFLIPVDGSRPTRKALVFHDVADETSLAADYLDSLLSPEHRDHGVVRHYHSGMSLDYLTAVYNDFCDPNGTCKILLATEGASTGLDIHDVFCVILYGLPRELCSMLQRSGRVWRNPSGYGIVLLMYEPWALTADLSDFPLDDGKDPDRPREKLTKYSTKEQRASVAMLHLIQHAEECIRLFFSHYLADKTDDAVLFTTQWCCDRHPGNGFKITDHFDGRFLLSVDGTLYYESKSGREAIDLPAPKKRKRGPDNRPTKYRNALGEAIHSWRNQTYKDDPFHATYSSSMIIDVDNIKKLVTVHPRRLKSADDITSILGESEEWSDIYGRSLFEMIQRFDKEIEATEKTEREKENQGLKSKRPRKTRPENSEILREVNLRDGK</sequence>
<dbReference type="Pfam" id="PF00270">
    <property type="entry name" value="DEAD"/>
    <property type="match status" value="1"/>
</dbReference>
<keyword evidence="3" id="KW-0067">ATP-binding</keyword>
<dbReference type="OrthoDB" id="3242303at2759"/>
<dbReference type="STRING" id="47428.A0A284QTA6"/>
<dbReference type="PROSITE" id="PS51192">
    <property type="entry name" value="HELICASE_ATP_BIND_1"/>
    <property type="match status" value="1"/>
</dbReference>
<feature type="region of interest" description="Disordered" evidence="8">
    <location>
        <begin position="1051"/>
        <end position="1090"/>
    </location>
</feature>
<dbReference type="GO" id="GO:0000724">
    <property type="term" value="P:double-strand break repair via homologous recombination"/>
    <property type="evidence" value="ECO:0007669"/>
    <property type="project" value="TreeGrafter"/>
</dbReference>
<dbReference type="GO" id="GO:0005524">
    <property type="term" value="F:ATP binding"/>
    <property type="evidence" value="ECO:0007669"/>
    <property type="project" value="UniProtKB-KW"/>
</dbReference>
<feature type="compositionally biased region" description="Low complexity" evidence="8">
    <location>
        <begin position="333"/>
        <end position="352"/>
    </location>
</feature>
<dbReference type="Pfam" id="PF00271">
    <property type="entry name" value="Helicase_C"/>
    <property type="match status" value="1"/>
</dbReference>
<keyword evidence="12" id="KW-1185">Reference proteome</keyword>
<dbReference type="GO" id="GO:0005694">
    <property type="term" value="C:chromosome"/>
    <property type="evidence" value="ECO:0007669"/>
    <property type="project" value="TreeGrafter"/>
</dbReference>
<keyword evidence="4" id="KW-0238">DNA-binding</keyword>
<feature type="domain" description="Helicase C-terminal" evidence="10">
    <location>
        <begin position="706"/>
        <end position="881"/>
    </location>
</feature>
<dbReference type="Proteomes" id="UP000219338">
    <property type="component" value="Unassembled WGS sequence"/>
</dbReference>
<evidence type="ECO:0000259" key="10">
    <source>
        <dbReference type="PROSITE" id="PS51194"/>
    </source>
</evidence>
<feature type="compositionally biased region" description="Basic residues" evidence="8">
    <location>
        <begin position="292"/>
        <end position="301"/>
    </location>
</feature>
<organism evidence="11 12">
    <name type="scientific">Armillaria ostoyae</name>
    <name type="common">Armillaria root rot fungus</name>
    <dbReference type="NCBI Taxonomy" id="47428"/>
    <lineage>
        <taxon>Eukaryota</taxon>
        <taxon>Fungi</taxon>
        <taxon>Dikarya</taxon>
        <taxon>Basidiomycota</taxon>
        <taxon>Agaricomycotina</taxon>
        <taxon>Agaricomycetes</taxon>
        <taxon>Agaricomycetidae</taxon>
        <taxon>Agaricales</taxon>
        <taxon>Marasmiineae</taxon>
        <taxon>Physalacriaceae</taxon>
        <taxon>Armillaria</taxon>
    </lineage>
</organism>
<feature type="compositionally biased region" description="Basic and acidic residues" evidence="8">
    <location>
        <begin position="1073"/>
        <end position="1090"/>
    </location>
</feature>
<dbReference type="InterPro" id="IPR001650">
    <property type="entry name" value="Helicase_C-like"/>
</dbReference>